<keyword evidence="2" id="KW-1185">Reference proteome</keyword>
<dbReference type="OrthoDB" id="5426484at2759"/>
<organism evidence="1 2">
    <name type="scientific">Didymella exigua CBS 183.55</name>
    <dbReference type="NCBI Taxonomy" id="1150837"/>
    <lineage>
        <taxon>Eukaryota</taxon>
        <taxon>Fungi</taxon>
        <taxon>Dikarya</taxon>
        <taxon>Ascomycota</taxon>
        <taxon>Pezizomycotina</taxon>
        <taxon>Dothideomycetes</taxon>
        <taxon>Pleosporomycetidae</taxon>
        <taxon>Pleosporales</taxon>
        <taxon>Pleosporineae</taxon>
        <taxon>Didymellaceae</taxon>
        <taxon>Didymella</taxon>
    </lineage>
</organism>
<dbReference type="RefSeq" id="XP_033444249.1">
    <property type="nucleotide sequence ID" value="XM_033596976.1"/>
</dbReference>
<sequence length="113" mass="12844">LFTKGASCAIQFNKAKTELIYFITSNKAISSCRSKDRDRSTLEPKKTVKWLGIYFNNALSFKEHAATRISQARNAFYRMCRLANSNRGLPPCAVRQLYLACVSSIADYSCWVF</sequence>
<feature type="non-terminal residue" evidence="1">
    <location>
        <position position="1"/>
    </location>
</feature>
<dbReference type="Proteomes" id="UP000800082">
    <property type="component" value="Unassembled WGS sequence"/>
</dbReference>
<dbReference type="EMBL" id="ML978998">
    <property type="protein sequence ID" value="KAF1923996.1"/>
    <property type="molecule type" value="Genomic_DNA"/>
</dbReference>
<proteinExistence type="predicted"/>
<accession>A0A6A5RBF5</accession>
<dbReference type="AlphaFoldDB" id="A0A6A5RBF5"/>
<dbReference type="PANTHER" id="PTHR33481:SF1">
    <property type="entry name" value="ENDONUCLEASE_EXONUCLEASE_PHOSPHATASE DOMAIN-CONTAINING PROTEIN-RELATED"/>
    <property type="match status" value="1"/>
</dbReference>
<name>A0A6A5RBF5_9PLEO</name>
<evidence type="ECO:0000313" key="1">
    <source>
        <dbReference type="EMBL" id="KAF1923996.1"/>
    </source>
</evidence>
<evidence type="ECO:0000313" key="2">
    <source>
        <dbReference type="Proteomes" id="UP000800082"/>
    </source>
</evidence>
<dbReference type="PANTHER" id="PTHR33481">
    <property type="entry name" value="REVERSE TRANSCRIPTASE"/>
    <property type="match status" value="1"/>
</dbReference>
<dbReference type="GeneID" id="54354643"/>
<reference evidence="1" key="1">
    <citation type="journal article" date="2020" name="Stud. Mycol.">
        <title>101 Dothideomycetes genomes: a test case for predicting lifestyles and emergence of pathogens.</title>
        <authorList>
            <person name="Haridas S."/>
            <person name="Albert R."/>
            <person name="Binder M."/>
            <person name="Bloem J."/>
            <person name="Labutti K."/>
            <person name="Salamov A."/>
            <person name="Andreopoulos B."/>
            <person name="Baker S."/>
            <person name="Barry K."/>
            <person name="Bills G."/>
            <person name="Bluhm B."/>
            <person name="Cannon C."/>
            <person name="Castanera R."/>
            <person name="Culley D."/>
            <person name="Daum C."/>
            <person name="Ezra D."/>
            <person name="Gonzalez J."/>
            <person name="Henrissat B."/>
            <person name="Kuo A."/>
            <person name="Liang C."/>
            <person name="Lipzen A."/>
            <person name="Lutzoni F."/>
            <person name="Magnuson J."/>
            <person name="Mondo S."/>
            <person name="Nolan M."/>
            <person name="Ohm R."/>
            <person name="Pangilinan J."/>
            <person name="Park H.-J."/>
            <person name="Ramirez L."/>
            <person name="Alfaro M."/>
            <person name="Sun H."/>
            <person name="Tritt A."/>
            <person name="Yoshinaga Y."/>
            <person name="Zwiers L.-H."/>
            <person name="Turgeon B."/>
            <person name="Goodwin S."/>
            <person name="Spatafora J."/>
            <person name="Crous P."/>
            <person name="Grigoriev I."/>
        </authorList>
    </citation>
    <scope>NUCLEOTIDE SEQUENCE</scope>
    <source>
        <strain evidence="1">CBS 183.55</strain>
    </source>
</reference>
<protein>
    <recommendedName>
        <fullName evidence="3">Reverse transcriptase domain-containing protein</fullName>
    </recommendedName>
</protein>
<evidence type="ECO:0008006" key="3">
    <source>
        <dbReference type="Google" id="ProtNLM"/>
    </source>
</evidence>
<gene>
    <name evidence="1" type="ORF">M421DRAFT_73636</name>
</gene>